<comment type="catalytic activity">
    <reaction evidence="3">
        <text>2-C-methyl-D-erythritol 4-phosphate + CTP + H(+) = 4-CDP-2-C-methyl-D-erythritol + diphosphate</text>
        <dbReference type="Rhea" id="RHEA:13429"/>
        <dbReference type="ChEBI" id="CHEBI:15378"/>
        <dbReference type="ChEBI" id="CHEBI:33019"/>
        <dbReference type="ChEBI" id="CHEBI:37563"/>
        <dbReference type="ChEBI" id="CHEBI:57823"/>
        <dbReference type="ChEBI" id="CHEBI:58262"/>
        <dbReference type="EC" id="2.7.7.60"/>
    </reaction>
</comment>
<dbReference type="Gene3D" id="3.90.550.10">
    <property type="entry name" value="Spore Coat Polysaccharide Biosynthesis Protein SpsA, Chain A"/>
    <property type="match status" value="1"/>
</dbReference>
<dbReference type="EMBL" id="CP121689">
    <property type="protein sequence ID" value="WZL76832.1"/>
    <property type="molecule type" value="Genomic_DNA"/>
</dbReference>
<dbReference type="SUPFAM" id="SSF53448">
    <property type="entry name" value="Nucleotide-diphospho-sugar transferases"/>
    <property type="match status" value="1"/>
</dbReference>
<evidence type="ECO:0000256" key="2">
    <source>
        <dbReference type="ARBA" id="ARBA00022695"/>
    </source>
</evidence>
<sequence>MFFAVIVAAGKGERMNVAVPKQYLPLLDKPIIAHTIEAFERSPLIQEIVVVIHPDHEDIFVKRVLEQFCFKKFRKYVFGGDTRQESVYRGLEVLRERKKDFVFIHDGVRPFVTESIIERCAERVQETEAVCCAIPCVDTVKFSEDGNTIEKTLDRRKIWRAQTPQVFRVSLILEAMEKAFQDGFYGTDDSSLVERLGKKVALVLGAENNIKITTPFDFIRAEEILRWEKRIC</sequence>
<dbReference type="Proteomes" id="UP001461341">
    <property type="component" value="Chromosome"/>
</dbReference>
<dbReference type="PANTHER" id="PTHR32125">
    <property type="entry name" value="2-C-METHYL-D-ERYTHRITOL 4-PHOSPHATE CYTIDYLYLTRANSFERASE, CHLOROPLASTIC"/>
    <property type="match status" value="1"/>
</dbReference>
<keyword evidence="1 3" id="KW-0808">Transferase</keyword>
<dbReference type="NCBIfam" id="TIGR00453">
    <property type="entry name" value="ispD"/>
    <property type="match status" value="1"/>
</dbReference>
<dbReference type="GO" id="GO:0050518">
    <property type="term" value="F:2-C-methyl-D-erythritol 4-phosphate cytidylyltransferase activity"/>
    <property type="evidence" value="ECO:0007669"/>
    <property type="project" value="UniProtKB-EC"/>
</dbReference>
<evidence type="ECO:0000256" key="3">
    <source>
        <dbReference type="HAMAP-Rule" id="MF_00108"/>
    </source>
</evidence>
<reference evidence="4 5" key="1">
    <citation type="submission" date="2023-03" db="EMBL/GenBank/DDBJ databases">
        <title>Novel Species.</title>
        <authorList>
            <person name="Ma S."/>
        </authorList>
    </citation>
    <scope>NUCLEOTIDE SEQUENCE [LARGE SCALE GENOMIC DNA]</scope>
    <source>
        <strain evidence="4 5">B11</strain>
    </source>
</reference>
<dbReference type="RefSeq" id="WP_369018996.1">
    <property type="nucleotide sequence ID" value="NZ_CP121689.1"/>
</dbReference>
<feature type="site" description="Positions MEP for the nucleophilic attack" evidence="3">
    <location>
        <position position="155"/>
    </location>
</feature>
<comment type="pathway">
    <text evidence="3">Isoprenoid biosynthesis; isopentenyl diphosphate biosynthesis via DXP pathway; isopentenyl diphosphate from 1-deoxy-D-xylulose 5-phosphate: step 2/6.</text>
</comment>
<dbReference type="HAMAP" id="MF_00108">
    <property type="entry name" value="IspD"/>
    <property type="match status" value="1"/>
</dbReference>
<feature type="site" description="Transition state stabilizer" evidence="3">
    <location>
        <position position="21"/>
    </location>
</feature>
<dbReference type="InterPro" id="IPR034683">
    <property type="entry name" value="IspD/TarI"/>
</dbReference>
<accession>A0ABZ2YE19</accession>
<comment type="function">
    <text evidence="3">Catalyzes the formation of 4-diphosphocytidyl-2-C-methyl-D-erythritol from CTP and 2-C-methyl-D-erythritol 4-phosphate (MEP).</text>
</comment>
<organism evidence="4 5">
    <name type="scientific">Thermatribacter velox</name>
    <dbReference type="NCBI Taxonomy" id="3039681"/>
    <lineage>
        <taxon>Bacteria</taxon>
        <taxon>Pseudomonadati</taxon>
        <taxon>Atribacterota</taxon>
        <taxon>Atribacteria</taxon>
        <taxon>Atribacterales</taxon>
        <taxon>Thermatribacteraceae</taxon>
        <taxon>Thermatribacter</taxon>
    </lineage>
</organism>
<evidence type="ECO:0000313" key="5">
    <source>
        <dbReference type="Proteomes" id="UP001461341"/>
    </source>
</evidence>
<dbReference type="InterPro" id="IPR001228">
    <property type="entry name" value="IspD"/>
</dbReference>
<dbReference type="CDD" id="cd02516">
    <property type="entry name" value="CDP-ME_synthetase"/>
    <property type="match status" value="1"/>
</dbReference>
<dbReference type="InterPro" id="IPR050088">
    <property type="entry name" value="IspD/TarI_cytidylyltransf_bact"/>
</dbReference>
<name>A0ABZ2YE19_9BACT</name>
<dbReference type="InterPro" id="IPR029044">
    <property type="entry name" value="Nucleotide-diphossugar_trans"/>
</dbReference>
<comment type="similarity">
    <text evidence="3">Belongs to the IspD/TarI cytidylyltransferase family. IspD subfamily.</text>
</comment>
<proteinExistence type="inferred from homology"/>
<keyword evidence="3" id="KW-0414">Isoprene biosynthesis</keyword>
<evidence type="ECO:0000313" key="4">
    <source>
        <dbReference type="EMBL" id="WZL76832.1"/>
    </source>
</evidence>
<dbReference type="EC" id="2.7.7.60" evidence="3"/>
<keyword evidence="2 3" id="KW-0548">Nucleotidyltransferase</keyword>
<dbReference type="PANTHER" id="PTHR32125:SF4">
    <property type="entry name" value="2-C-METHYL-D-ERYTHRITOL 4-PHOSPHATE CYTIDYLYLTRANSFERASE, CHLOROPLASTIC"/>
    <property type="match status" value="1"/>
</dbReference>
<evidence type="ECO:0000256" key="1">
    <source>
        <dbReference type="ARBA" id="ARBA00022679"/>
    </source>
</evidence>
<feature type="site" description="Transition state stabilizer" evidence="3">
    <location>
        <position position="14"/>
    </location>
</feature>
<keyword evidence="5" id="KW-1185">Reference proteome</keyword>
<gene>
    <name evidence="3 4" type="primary">ispD</name>
    <name evidence="4" type="ORF">QBE54_03635</name>
</gene>
<feature type="site" description="Positions MEP for the nucleophilic attack" evidence="3">
    <location>
        <position position="211"/>
    </location>
</feature>
<dbReference type="Pfam" id="PF01128">
    <property type="entry name" value="IspD"/>
    <property type="match status" value="1"/>
</dbReference>
<protein>
    <recommendedName>
        <fullName evidence="3">2-C-methyl-D-erythritol 4-phosphate cytidylyltransferase</fullName>
        <ecNumber evidence="3">2.7.7.60</ecNumber>
    </recommendedName>
    <alternativeName>
        <fullName evidence="3">4-diphosphocytidyl-2C-methyl-D-erythritol synthase</fullName>
    </alternativeName>
    <alternativeName>
        <fullName evidence="3">MEP cytidylyltransferase</fullName>
        <shortName evidence="3">MCT</shortName>
    </alternativeName>
</protein>